<sequence>MAIWKDSTPAKNPAPTPAAPAESPKAASFEPTPIRDITSPAPAPATPAASPARNEAPLKESLIAAELTIEGKIEGTGHVRIAGKFNGDVNVQGNLTIEPGARLSGGVRAHKVIVAGELEGNIESAQKVELLESGALTGDVKAGALTVATGARMRGQVDFGWGDKATGGSSGKGGNGKSDKAASDNDA</sequence>
<feature type="region of interest" description="Disordered" evidence="2">
    <location>
        <begin position="1"/>
        <end position="57"/>
    </location>
</feature>
<dbReference type="EMBL" id="OU015430">
    <property type="protein sequence ID" value="CAG4971937.1"/>
    <property type="molecule type" value="Genomic_DNA"/>
</dbReference>
<feature type="compositionally biased region" description="Basic and acidic residues" evidence="2">
    <location>
        <begin position="177"/>
        <end position="187"/>
    </location>
</feature>
<reference evidence="3 4" key="1">
    <citation type="submission" date="2021-04" db="EMBL/GenBank/DDBJ databases">
        <authorList>
            <person name="Rodrigo-Torres L."/>
            <person name="Arahal R. D."/>
            <person name="Lucena T."/>
        </authorList>
    </citation>
    <scope>NUCLEOTIDE SEQUENCE [LARGE SCALE GENOMIC DNA]</scope>
    <source>
        <strain evidence="3 4">CECT 30171</strain>
    </source>
</reference>
<dbReference type="Pfam" id="PF04519">
    <property type="entry name" value="Bactofilin"/>
    <property type="match status" value="1"/>
</dbReference>
<protein>
    <recommendedName>
        <fullName evidence="5">Polymer-forming cytoskeletal protein</fullName>
    </recommendedName>
</protein>
<feature type="compositionally biased region" description="Low complexity" evidence="2">
    <location>
        <begin position="19"/>
        <end position="31"/>
    </location>
</feature>
<evidence type="ECO:0000313" key="3">
    <source>
        <dbReference type="EMBL" id="CAG4971937.1"/>
    </source>
</evidence>
<evidence type="ECO:0000256" key="1">
    <source>
        <dbReference type="ARBA" id="ARBA00044755"/>
    </source>
</evidence>
<dbReference type="InterPro" id="IPR007607">
    <property type="entry name" value="BacA/B"/>
</dbReference>
<feature type="region of interest" description="Disordered" evidence="2">
    <location>
        <begin position="158"/>
        <end position="187"/>
    </location>
</feature>
<gene>
    <name evidence="3" type="ORF">LYB30171_01086</name>
</gene>
<evidence type="ECO:0008006" key="5">
    <source>
        <dbReference type="Google" id="ProtNLM"/>
    </source>
</evidence>
<proteinExistence type="inferred from homology"/>
<comment type="similarity">
    <text evidence="1">Belongs to the bactofilin family.</text>
</comment>
<dbReference type="PANTHER" id="PTHR35024">
    <property type="entry name" value="HYPOTHETICAL CYTOSOLIC PROTEIN"/>
    <property type="match status" value="1"/>
</dbReference>
<evidence type="ECO:0000256" key="2">
    <source>
        <dbReference type="SAM" id="MobiDB-lite"/>
    </source>
</evidence>
<organism evidence="3 4">
    <name type="scientific">Novilysobacter luteus</name>
    <dbReference type="NCBI Taxonomy" id="2822368"/>
    <lineage>
        <taxon>Bacteria</taxon>
        <taxon>Pseudomonadati</taxon>
        <taxon>Pseudomonadota</taxon>
        <taxon>Gammaproteobacteria</taxon>
        <taxon>Lysobacterales</taxon>
        <taxon>Lysobacteraceae</taxon>
        <taxon>Novilysobacter</taxon>
    </lineage>
</organism>
<keyword evidence="4" id="KW-1185">Reference proteome</keyword>
<dbReference type="PANTHER" id="PTHR35024:SF4">
    <property type="entry name" value="POLYMER-FORMING CYTOSKELETAL PROTEIN"/>
    <property type="match status" value="1"/>
</dbReference>
<dbReference type="RefSeq" id="WP_215220014.1">
    <property type="nucleotide sequence ID" value="NZ_OU015430.1"/>
</dbReference>
<accession>A0ABM8UER4</accession>
<evidence type="ECO:0000313" key="4">
    <source>
        <dbReference type="Proteomes" id="UP000680116"/>
    </source>
</evidence>
<dbReference type="Proteomes" id="UP000680116">
    <property type="component" value="Chromosome"/>
</dbReference>
<name>A0ABM8UER4_9GAMM</name>